<keyword evidence="2" id="KW-1185">Reference proteome</keyword>
<dbReference type="EMBL" id="JAVRRJ010000001">
    <property type="protein sequence ID" value="KAK5090422.1"/>
    <property type="molecule type" value="Genomic_DNA"/>
</dbReference>
<evidence type="ECO:0000313" key="2">
    <source>
        <dbReference type="Proteomes" id="UP001309876"/>
    </source>
</evidence>
<evidence type="ECO:0000313" key="1">
    <source>
        <dbReference type="EMBL" id="KAK5090422.1"/>
    </source>
</evidence>
<dbReference type="AlphaFoldDB" id="A0AAN7YE24"/>
<proteinExistence type="predicted"/>
<dbReference type="PANTHER" id="PTHR14187">
    <property type="entry name" value="ALPHA KINASE/ELONGATION FACTOR 2 KINASE"/>
    <property type="match status" value="1"/>
</dbReference>
<dbReference type="Proteomes" id="UP001309876">
    <property type="component" value="Unassembled WGS sequence"/>
</dbReference>
<reference evidence="1 2" key="1">
    <citation type="submission" date="2023-08" db="EMBL/GenBank/DDBJ databases">
        <title>Black Yeasts Isolated from many extreme environments.</title>
        <authorList>
            <person name="Coleine C."/>
            <person name="Stajich J.E."/>
            <person name="Selbmann L."/>
        </authorList>
    </citation>
    <scope>NUCLEOTIDE SEQUENCE [LARGE SCALE GENOMIC DNA]</scope>
    <source>
        <strain evidence="1 2">CCFEE 5910</strain>
    </source>
</reference>
<name>A0AAN7YE24_9EURO</name>
<dbReference type="PANTHER" id="PTHR14187:SF81">
    <property type="entry name" value="HSP70 FAMILY PROTEIN (AFU_ORTHOLOGUE AFUA_4G14040)"/>
    <property type="match status" value="1"/>
</dbReference>
<protein>
    <submittedName>
        <fullName evidence="1">Uncharacterized protein</fullName>
    </submittedName>
</protein>
<accession>A0AAN7YE24</accession>
<dbReference type="InterPro" id="IPR043129">
    <property type="entry name" value="ATPase_NBD"/>
</dbReference>
<organism evidence="1 2">
    <name type="scientific">Lithohypha guttulata</name>
    <dbReference type="NCBI Taxonomy" id="1690604"/>
    <lineage>
        <taxon>Eukaryota</taxon>
        <taxon>Fungi</taxon>
        <taxon>Dikarya</taxon>
        <taxon>Ascomycota</taxon>
        <taxon>Pezizomycotina</taxon>
        <taxon>Eurotiomycetes</taxon>
        <taxon>Chaetothyriomycetidae</taxon>
        <taxon>Chaetothyriales</taxon>
        <taxon>Trichomeriaceae</taxon>
        <taxon>Lithohypha</taxon>
    </lineage>
</organism>
<comment type="caution">
    <text evidence="1">The sequence shown here is derived from an EMBL/GenBank/DDBJ whole genome shotgun (WGS) entry which is preliminary data.</text>
</comment>
<sequence>MKSFFDPVVESVIKKVEEQKAQLARKNAKINRVVLIGGFGDSPYLNARLKSWCTSNDIRRFTCPTDCQAAIVKGAVLRGLEGIRPTTIVAKRSYGWSWGCAFREGIDDEEDAYHDIYTGHKLCTRMHWTVTKGQEIDSDFKVARTVKTSVKDGEEWRSKLTLYSCPLDVPPERPDHVSIVREGVVITQFTSLSNVDRSKYSDEFSMTVYRFKYDLETNFRAEDGILAFNSSRNGKEVGNTTINFESR</sequence>
<gene>
    <name evidence="1" type="ORF">LTR05_000594</name>
</gene>
<dbReference type="SUPFAM" id="SSF53067">
    <property type="entry name" value="Actin-like ATPase domain"/>
    <property type="match status" value="1"/>
</dbReference>